<evidence type="ECO:0000313" key="3">
    <source>
        <dbReference type="Proteomes" id="UP000319257"/>
    </source>
</evidence>
<dbReference type="RefSeq" id="XP_030994329.1">
    <property type="nucleotide sequence ID" value="XM_031142753.1"/>
</dbReference>
<dbReference type="NCBIfam" id="NF040521">
    <property type="entry name" value="C45_proenzyme"/>
    <property type="match status" value="1"/>
</dbReference>
<gene>
    <name evidence="2" type="ORF">E0L32_000795</name>
</gene>
<dbReference type="STRING" id="1093900.A0A507B778"/>
<dbReference type="Gene3D" id="3.60.60.10">
    <property type="entry name" value="Penicillin V Acylase, Chain A"/>
    <property type="match status" value="1"/>
</dbReference>
<dbReference type="OrthoDB" id="189997at2759"/>
<organism evidence="2 3">
    <name type="scientific">Thyridium curvatum</name>
    <dbReference type="NCBI Taxonomy" id="1093900"/>
    <lineage>
        <taxon>Eukaryota</taxon>
        <taxon>Fungi</taxon>
        <taxon>Dikarya</taxon>
        <taxon>Ascomycota</taxon>
        <taxon>Pezizomycotina</taxon>
        <taxon>Sordariomycetes</taxon>
        <taxon>Sordariomycetidae</taxon>
        <taxon>Thyridiales</taxon>
        <taxon>Thyridiaceae</taxon>
        <taxon>Thyridium</taxon>
    </lineage>
</organism>
<evidence type="ECO:0000313" key="2">
    <source>
        <dbReference type="EMBL" id="TPX12618.1"/>
    </source>
</evidence>
<evidence type="ECO:0000259" key="1">
    <source>
        <dbReference type="Pfam" id="PF03417"/>
    </source>
</evidence>
<dbReference type="EMBL" id="SKBQ01000003">
    <property type="protein sequence ID" value="TPX12618.1"/>
    <property type="molecule type" value="Genomic_DNA"/>
</dbReference>
<dbReference type="InParanoid" id="A0A507B778"/>
<proteinExistence type="predicted"/>
<dbReference type="InterPro" id="IPR047794">
    <property type="entry name" value="C45_proenzyme-like"/>
</dbReference>
<dbReference type="Proteomes" id="UP000319257">
    <property type="component" value="Unassembled WGS sequence"/>
</dbReference>
<accession>A0A507B778</accession>
<keyword evidence="3" id="KW-1185">Reference proteome</keyword>
<reference evidence="2 3" key="1">
    <citation type="submission" date="2019-06" db="EMBL/GenBank/DDBJ databases">
        <title>Draft genome sequence of the filamentous fungus Phialemoniopsis curvata isolated from diesel fuel.</title>
        <authorList>
            <person name="Varaljay V.A."/>
            <person name="Lyon W.J."/>
            <person name="Crouch A.L."/>
            <person name="Drake C.E."/>
            <person name="Hollomon J.M."/>
            <person name="Nadeau L.J."/>
            <person name="Nunn H.S."/>
            <person name="Stevenson B.S."/>
            <person name="Bojanowski C.L."/>
            <person name="Crookes-Goodson W.J."/>
        </authorList>
    </citation>
    <scope>NUCLEOTIDE SEQUENCE [LARGE SCALE GENOMIC DNA]</scope>
    <source>
        <strain evidence="2 3">D216</strain>
    </source>
</reference>
<dbReference type="PANTHER" id="PTHR34180">
    <property type="entry name" value="PEPTIDASE C45"/>
    <property type="match status" value="1"/>
</dbReference>
<comment type="caution">
    <text evidence="2">The sequence shown here is derived from an EMBL/GenBank/DDBJ whole genome shotgun (WGS) entry which is preliminary data.</text>
</comment>
<dbReference type="PANTHER" id="PTHR34180:SF1">
    <property type="entry name" value="BETA-ALANYL-DOPAMINE_CARCININE HYDROLASE"/>
    <property type="match status" value="1"/>
</dbReference>
<dbReference type="GeneID" id="41968242"/>
<dbReference type="InterPro" id="IPR047801">
    <property type="entry name" value="Peptidase_C45"/>
</dbReference>
<sequence>MGSLEQDTVTGPSVYQHIVVEGLPYDRGLSHGTQVKDKIHTNVAYYKLPGKLPCWSICSRIINDVYLPAFEKLWPSGLQELRGIAEGADVPLEEIIMLNARYDLARTMYLLKDGGRADPEQNGSAGSDENELANECTSGFFTPKATESGDSLAVQNWDMSNHLHEQDLVIYLEVHPHPSEKIPAMFILTEAGQLIRTGMNAAGLAVTANSLLSTADYVPIPYTDRSGVFHNVIPRPALPFSLARRVFLEYTTYSEGLVAINAFPRHVSGNLHVSTGEGFGMALEVAPDRIYKYYGDVDDNYVLHSNHFVAEGFNGRDDVRDRYPGGSSWFRMRRAEIGVRPYEDGRLTVERIHKAFSDHLSYPESLCQHPNFDARNAPSNALTGYTSKLSMTVAFVVYNLTRKTITVCKGPPCQGHLQVFKLEERAENKNVMSKSNNVKVTPI</sequence>
<dbReference type="Pfam" id="PF03417">
    <property type="entry name" value="AAT"/>
    <property type="match status" value="1"/>
</dbReference>
<name>A0A507B778_9PEZI</name>
<feature type="domain" description="Peptidase C45 hydrolase" evidence="1">
    <location>
        <begin position="148"/>
        <end position="373"/>
    </location>
</feature>
<dbReference type="Gene3D" id="1.10.10.2120">
    <property type="match status" value="1"/>
</dbReference>
<dbReference type="AlphaFoldDB" id="A0A507B778"/>
<dbReference type="InterPro" id="IPR005079">
    <property type="entry name" value="Peptidase_C45_hydrolase"/>
</dbReference>
<protein>
    <recommendedName>
        <fullName evidence="1">Peptidase C45 hydrolase domain-containing protein</fullName>
    </recommendedName>
</protein>